<organism evidence="1 2">
    <name type="scientific">Paenibacillus methanolicus</name>
    <dbReference type="NCBI Taxonomy" id="582686"/>
    <lineage>
        <taxon>Bacteria</taxon>
        <taxon>Bacillati</taxon>
        <taxon>Bacillota</taxon>
        <taxon>Bacilli</taxon>
        <taxon>Bacillales</taxon>
        <taxon>Paenibacillaceae</taxon>
        <taxon>Paenibacillus</taxon>
    </lineage>
</organism>
<dbReference type="EMBL" id="VNHS01000023">
    <property type="protein sequence ID" value="TYP67705.1"/>
    <property type="molecule type" value="Genomic_DNA"/>
</dbReference>
<reference evidence="1 2" key="1">
    <citation type="submission" date="2019-07" db="EMBL/GenBank/DDBJ databases">
        <title>Genomic Encyclopedia of Type Strains, Phase III (KMG-III): the genomes of soil and plant-associated and newly described type strains.</title>
        <authorList>
            <person name="Whitman W."/>
        </authorList>
    </citation>
    <scope>NUCLEOTIDE SEQUENCE [LARGE SCALE GENOMIC DNA]</scope>
    <source>
        <strain evidence="1 2">BL24</strain>
    </source>
</reference>
<sequence>MGDMAMLNQIFLGQGRKVGPLYDLYREMVRCGKAAANLSYTASQTYTLPDNVVLANTLTIGAGAVVKLPNTLEPAIIACDSLVINGTLLAGSPAAGGSGTGASGGAGAGAIFIFARSISGGGWIKANGAYGGNGVVTSVGSGASGGSSYFLSTTKAGGGGGATGTNTPGVGGNKCLPLYSTLGFRFPHWLGKMDMDLLISGGGGGGGAGTGTNNGNIYAPGGGGGGSVVADGGRGGEGNSSQFSAAGAGGGGAGLIMVLSENAVPALTLEARGGNGGNAYDSYAGGGGGGGGGVISVIAPTSYASAHVTGGNAGSGYNSNFVSPVAGGPGTVLLTRLTLS</sequence>
<evidence type="ECO:0000313" key="2">
    <source>
        <dbReference type="Proteomes" id="UP000323257"/>
    </source>
</evidence>
<comment type="caution">
    <text evidence="1">The sequence shown here is derived from an EMBL/GenBank/DDBJ whole genome shotgun (WGS) entry which is preliminary data.</text>
</comment>
<evidence type="ECO:0000313" key="1">
    <source>
        <dbReference type="EMBL" id="TYP67705.1"/>
    </source>
</evidence>
<protein>
    <submittedName>
        <fullName evidence="1">Uncharacterized protein</fullName>
    </submittedName>
</protein>
<dbReference type="Proteomes" id="UP000323257">
    <property type="component" value="Unassembled WGS sequence"/>
</dbReference>
<keyword evidence="2" id="KW-1185">Reference proteome</keyword>
<name>A0A5S5BKY2_9BACL</name>
<gene>
    <name evidence="1" type="ORF">BCM02_12330</name>
</gene>
<accession>A0A5S5BKY2</accession>
<proteinExistence type="predicted"/>
<dbReference type="AlphaFoldDB" id="A0A5S5BKY2"/>